<feature type="transmembrane region" description="Helical" evidence="6">
    <location>
        <begin position="184"/>
        <end position="204"/>
    </location>
</feature>
<name>A0A8T8KDU2_9EURY</name>
<feature type="transmembrane region" description="Helical" evidence="6">
    <location>
        <begin position="151"/>
        <end position="172"/>
    </location>
</feature>
<keyword evidence="5 6" id="KW-0472">Membrane</keyword>
<keyword evidence="4 6" id="KW-1133">Transmembrane helix</keyword>
<keyword evidence="9" id="KW-1185">Reference proteome</keyword>
<reference evidence="8" key="1">
    <citation type="submission" date="2020-07" db="EMBL/GenBank/DDBJ databases">
        <title>Methanobacterium. sp. MethCan genome.</title>
        <authorList>
            <person name="Postec A."/>
            <person name="Quemeneur M."/>
        </authorList>
    </citation>
    <scope>NUCLEOTIDE SEQUENCE</scope>
    <source>
        <strain evidence="8">MethCAN</strain>
    </source>
</reference>
<dbReference type="EMBL" id="CP058560">
    <property type="protein sequence ID" value="QUH23521.1"/>
    <property type="molecule type" value="Genomic_DNA"/>
</dbReference>
<dbReference type="PANTHER" id="PTHR42709">
    <property type="entry name" value="ALKALINE PHOSPHATASE LIKE PROTEIN"/>
    <property type="match status" value="1"/>
</dbReference>
<dbReference type="AlphaFoldDB" id="A0A8T8KDU2"/>
<dbReference type="InterPro" id="IPR051311">
    <property type="entry name" value="DedA_domain"/>
</dbReference>
<dbReference type="GO" id="GO:0005886">
    <property type="term" value="C:plasma membrane"/>
    <property type="evidence" value="ECO:0007669"/>
    <property type="project" value="UniProtKB-SubCell"/>
</dbReference>
<dbReference type="InterPro" id="IPR032816">
    <property type="entry name" value="VTT_dom"/>
</dbReference>
<evidence type="ECO:0000256" key="1">
    <source>
        <dbReference type="ARBA" id="ARBA00004651"/>
    </source>
</evidence>
<evidence type="ECO:0000313" key="9">
    <source>
        <dbReference type="Proteomes" id="UP000681041"/>
    </source>
</evidence>
<evidence type="ECO:0000256" key="2">
    <source>
        <dbReference type="ARBA" id="ARBA00022475"/>
    </source>
</evidence>
<evidence type="ECO:0000256" key="5">
    <source>
        <dbReference type="ARBA" id="ARBA00023136"/>
    </source>
</evidence>
<feature type="transmembrane region" description="Helical" evidence="6">
    <location>
        <begin position="121"/>
        <end position="144"/>
    </location>
</feature>
<dbReference type="RefSeq" id="WP_211532478.1">
    <property type="nucleotide sequence ID" value="NZ_CP058560.1"/>
</dbReference>
<organism evidence="8 9">
    <name type="scientific">Methanobacterium alkalithermotolerans</name>
    <dbReference type="NCBI Taxonomy" id="2731220"/>
    <lineage>
        <taxon>Archaea</taxon>
        <taxon>Methanobacteriati</taxon>
        <taxon>Methanobacteriota</taxon>
        <taxon>Methanomada group</taxon>
        <taxon>Methanobacteria</taxon>
        <taxon>Methanobacteriales</taxon>
        <taxon>Methanobacteriaceae</taxon>
        <taxon>Methanobacterium</taxon>
    </lineage>
</organism>
<feature type="transmembrane region" description="Helical" evidence="6">
    <location>
        <begin position="58"/>
        <end position="84"/>
    </location>
</feature>
<evidence type="ECO:0000256" key="3">
    <source>
        <dbReference type="ARBA" id="ARBA00022692"/>
    </source>
</evidence>
<evidence type="ECO:0000256" key="4">
    <source>
        <dbReference type="ARBA" id="ARBA00022989"/>
    </source>
</evidence>
<keyword evidence="3 6" id="KW-0812">Transmembrane</keyword>
<evidence type="ECO:0000259" key="7">
    <source>
        <dbReference type="Pfam" id="PF09335"/>
    </source>
</evidence>
<gene>
    <name evidence="8" type="ORF">HYG87_06980</name>
</gene>
<dbReference type="GeneID" id="64820495"/>
<dbReference type="Pfam" id="PF09335">
    <property type="entry name" value="VTT_dom"/>
    <property type="match status" value="1"/>
</dbReference>
<evidence type="ECO:0000313" key="8">
    <source>
        <dbReference type="EMBL" id="QUH23521.1"/>
    </source>
</evidence>
<dbReference type="KEGG" id="meme:HYG87_06980"/>
<feature type="transmembrane region" description="Helical" evidence="6">
    <location>
        <begin position="20"/>
        <end position="46"/>
    </location>
</feature>
<dbReference type="PANTHER" id="PTHR42709:SF6">
    <property type="entry name" value="UNDECAPRENYL PHOSPHATE TRANSPORTER A"/>
    <property type="match status" value="1"/>
</dbReference>
<comment type="subcellular location">
    <subcellularLocation>
        <location evidence="1">Cell membrane</location>
        <topology evidence="1">Multi-pass membrane protein</topology>
    </subcellularLocation>
</comment>
<dbReference type="OrthoDB" id="69532at2157"/>
<dbReference type="Proteomes" id="UP000681041">
    <property type="component" value="Chromosome"/>
</dbReference>
<protein>
    <submittedName>
        <fullName evidence="8">VTT domain-containing protein</fullName>
    </submittedName>
</protein>
<proteinExistence type="predicted"/>
<keyword evidence="2" id="KW-1003">Cell membrane</keyword>
<accession>A0A8T8KDU2</accession>
<evidence type="ECO:0000256" key="6">
    <source>
        <dbReference type="SAM" id="Phobius"/>
    </source>
</evidence>
<feature type="domain" description="VTT" evidence="7">
    <location>
        <begin position="64"/>
        <end position="171"/>
    </location>
</feature>
<sequence>MLNSIINNIEVFFNTYGAWAVFFGGVIEQIIVPLPASLIVLTSSVITLKGVDLSVTSLGVLIFNIVIPASIGITIGSLVFYIIAYKAGIPFIEKIGRYMGFGAEDVQEVENKFKESRYEHLFIFVARCLPIIPSVAVNIFCGLIKYNFRNYIVITFLGTSVQIFFWGLMGWFSGNIYLLVKSQISFIDNLVTVMIVLIILYFILKKNREKIKI</sequence>